<evidence type="ECO:0000313" key="3">
    <source>
        <dbReference type="Proteomes" id="UP000185598"/>
    </source>
</evidence>
<dbReference type="RefSeq" id="WP_075613955.1">
    <property type="nucleotide sequence ID" value="NZ_JACIED010000003.1"/>
</dbReference>
<dbReference type="Proteomes" id="UP000544107">
    <property type="component" value="Unassembled WGS sequence"/>
</dbReference>
<dbReference type="Pfam" id="PF21810">
    <property type="entry name" value="DUF6880"/>
    <property type="match status" value="2"/>
</dbReference>
<evidence type="ECO:0000313" key="4">
    <source>
        <dbReference type="Proteomes" id="UP000544107"/>
    </source>
</evidence>
<evidence type="ECO:0000313" key="2">
    <source>
        <dbReference type="EMBL" id="OLP50062.1"/>
    </source>
</evidence>
<reference evidence="1 4" key="2">
    <citation type="submission" date="2020-08" db="EMBL/GenBank/DDBJ databases">
        <title>Genomic Encyclopedia of Type Strains, Phase IV (KMG-IV): sequencing the most valuable type-strain genomes for metagenomic binning, comparative biology and taxonomic classification.</title>
        <authorList>
            <person name="Goeker M."/>
        </authorList>
    </citation>
    <scope>NUCLEOTIDE SEQUENCE [LARGE SCALE GENOMIC DNA]</scope>
    <source>
        <strain evidence="1 4">DSM 100021</strain>
    </source>
</reference>
<gene>
    <name evidence="2" type="ORF">BJF91_12025</name>
    <name evidence="1" type="ORF">GGQ71_003102</name>
</gene>
<dbReference type="InterPro" id="IPR049245">
    <property type="entry name" value="DUF6880"/>
</dbReference>
<organism evidence="2 3">
    <name type="scientific">Allorhizobium taibaishanense</name>
    <dbReference type="NCBI Taxonomy" id="887144"/>
    <lineage>
        <taxon>Bacteria</taxon>
        <taxon>Pseudomonadati</taxon>
        <taxon>Pseudomonadota</taxon>
        <taxon>Alphaproteobacteria</taxon>
        <taxon>Hyphomicrobiales</taxon>
        <taxon>Rhizobiaceae</taxon>
        <taxon>Rhizobium/Agrobacterium group</taxon>
        <taxon>Allorhizobium</taxon>
    </lineage>
</organism>
<accession>A0A1Q9A661</accession>
<dbReference type="EMBL" id="JACIED010000003">
    <property type="protein sequence ID" value="MBB4008822.1"/>
    <property type="molecule type" value="Genomic_DNA"/>
</dbReference>
<keyword evidence="3" id="KW-1185">Reference proteome</keyword>
<protein>
    <submittedName>
        <fullName evidence="2">Uncharacterized protein</fullName>
    </submittedName>
</protein>
<proteinExistence type="predicted"/>
<reference evidence="2 3" key="1">
    <citation type="submission" date="2016-09" db="EMBL/GenBank/DDBJ databases">
        <title>Rhizobium oryziradicis sp. nov., isolated from the root of rice.</title>
        <authorList>
            <person name="Zhao J."/>
            <person name="Zhang X."/>
        </authorList>
    </citation>
    <scope>NUCLEOTIDE SEQUENCE [LARGE SCALE GENOMIC DNA]</scope>
    <source>
        <strain evidence="2 3">14971</strain>
    </source>
</reference>
<comment type="caution">
    <text evidence="2">The sequence shown here is derived from an EMBL/GenBank/DDBJ whole genome shotgun (WGS) entry which is preliminary data.</text>
</comment>
<dbReference type="OrthoDB" id="7183688at2"/>
<dbReference type="EMBL" id="MKIN01000021">
    <property type="protein sequence ID" value="OLP50062.1"/>
    <property type="molecule type" value="Genomic_DNA"/>
</dbReference>
<name>A0A1Q9A661_9HYPH</name>
<dbReference type="AlphaFoldDB" id="A0A1Q9A661"/>
<evidence type="ECO:0000313" key="1">
    <source>
        <dbReference type="EMBL" id="MBB4008822.1"/>
    </source>
</evidence>
<dbReference type="Proteomes" id="UP000185598">
    <property type="component" value="Unassembled WGS sequence"/>
</dbReference>
<sequence>MAKKATVKFDRAGLASLGAEKLADILLDEAQANKALKLRLQAALAGAGGSDKIIARIDKRLDQIERSASRITANRARELAAELGGLVRTISGELRDDPVAAAERMVRMMAVLLGIMRRLYDRSAKIEKLGEEIDTATVSMIAALTPAHQVRLVPVLDKVRGQDRYGELGDIFSRLIPVLEPDAANEWRQLLERGLGKDKDQVRVLNLLQALAMKRKDFDEAMRLEELKPELHQDSFGLAQYLFEAGRFEPALEWVRRRPKGMRVVDVNGVRGAVGPEFGMGERKLLEADILERLKRRDDAQALRWREFVETFEPAVLRTYISKLDDFAEFEEMDKAFNLVMGDKDIHKALWFLIHWPKLDLAAKLVVDNARNWDGRHYKILSEAAELLADEQVAAAIVLYRALVDDILRRGVSEAYLAAASYIASMDYLTEQSGGSISRAEHEDYMRKLRTRHGKKYSFWSLVPNDLR</sequence>